<dbReference type="SUPFAM" id="SSF52540">
    <property type="entry name" value="P-loop containing nucleoside triphosphate hydrolases"/>
    <property type="match status" value="1"/>
</dbReference>
<organism evidence="1 2">
    <name type="scientific">Cavenderia fasciculata</name>
    <name type="common">Slime mold</name>
    <name type="synonym">Dictyostelium fasciculatum</name>
    <dbReference type="NCBI Taxonomy" id="261658"/>
    <lineage>
        <taxon>Eukaryota</taxon>
        <taxon>Amoebozoa</taxon>
        <taxon>Evosea</taxon>
        <taxon>Eumycetozoa</taxon>
        <taxon>Dictyostelia</taxon>
        <taxon>Acytosteliales</taxon>
        <taxon>Cavenderiaceae</taxon>
        <taxon>Cavenderia</taxon>
    </lineage>
</organism>
<sequence>MDKPNKVFLVLGRYGEGKSTFINTLCNFFDGGPCDTELKVAIPNEHLVQNRMIEVKPSEVALPLGERGRTTKQCALYQFRVPLGECDFAFVDTPGLGSSHMTEEEVKMEIRKCLTSTYASNIHGVIVVINPTLVGQDSQKDMLCAKFAKENLPSFIANNTFVVFSNALDSNVGVADIGFPSSQSVCMNNKFFSNPAGSYDTNAMVSAFEIIGAQILWPTLAEMTIPGHLSQQ</sequence>
<dbReference type="EMBL" id="GL883008">
    <property type="protein sequence ID" value="EGG23640.1"/>
    <property type="molecule type" value="Genomic_DNA"/>
</dbReference>
<dbReference type="PANTHER" id="PTHR32046:SF11">
    <property type="entry name" value="IMMUNE-ASSOCIATED NUCLEOTIDE-BINDING PROTEIN 10-LIKE"/>
    <property type="match status" value="1"/>
</dbReference>
<dbReference type="OrthoDB" id="5985928at2759"/>
<dbReference type="PANTHER" id="PTHR32046">
    <property type="entry name" value="G DOMAIN-CONTAINING PROTEIN"/>
    <property type="match status" value="1"/>
</dbReference>
<dbReference type="CDD" id="cd00882">
    <property type="entry name" value="Ras_like_GTPase"/>
    <property type="match status" value="1"/>
</dbReference>
<evidence type="ECO:0000313" key="1">
    <source>
        <dbReference type="EMBL" id="EGG23640.1"/>
    </source>
</evidence>
<protein>
    <recommendedName>
        <fullName evidence="3">G domain-containing protein</fullName>
    </recommendedName>
</protein>
<dbReference type="RefSeq" id="XP_004361491.1">
    <property type="nucleotide sequence ID" value="XM_004361434.1"/>
</dbReference>
<gene>
    <name evidence="1" type="ORF">DFA_05774</name>
</gene>
<evidence type="ECO:0008006" key="3">
    <source>
        <dbReference type="Google" id="ProtNLM"/>
    </source>
</evidence>
<dbReference type="GeneID" id="14875788"/>
<reference evidence="2" key="1">
    <citation type="journal article" date="2011" name="Genome Res.">
        <title>Phylogeny-wide analysis of social amoeba genomes highlights ancient origins for complex intercellular communication.</title>
        <authorList>
            <person name="Heidel A.J."/>
            <person name="Lawal H.M."/>
            <person name="Felder M."/>
            <person name="Schilde C."/>
            <person name="Helps N.R."/>
            <person name="Tunggal B."/>
            <person name="Rivero F."/>
            <person name="John U."/>
            <person name="Schleicher M."/>
            <person name="Eichinger L."/>
            <person name="Platzer M."/>
            <person name="Noegel A.A."/>
            <person name="Schaap P."/>
            <person name="Gloeckner G."/>
        </authorList>
    </citation>
    <scope>NUCLEOTIDE SEQUENCE [LARGE SCALE GENOMIC DNA]</scope>
    <source>
        <strain evidence="2">SH3</strain>
    </source>
</reference>
<dbReference type="Gene3D" id="3.40.50.300">
    <property type="entry name" value="P-loop containing nucleotide triphosphate hydrolases"/>
    <property type="match status" value="1"/>
</dbReference>
<accession>F4PMJ3</accession>
<dbReference type="KEGG" id="dfa:DFA_05774"/>
<dbReference type="InterPro" id="IPR027417">
    <property type="entry name" value="P-loop_NTPase"/>
</dbReference>
<proteinExistence type="predicted"/>
<dbReference type="AlphaFoldDB" id="F4PMJ3"/>
<keyword evidence="2" id="KW-1185">Reference proteome</keyword>
<evidence type="ECO:0000313" key="2">
    <source>
        <dbReference type="Proteomes" id="UP000007797"/>
    </source>
</evidence>
<name>F4PMJ3_CACFS</name>
<dbReference type="Proteomes" id="UP000007797">
    <property type="component" value="Unassembled WGS sequence"/>
</dbReference>